<dbReference type="InterPro" id="IPR002495">
    <property type="entry name" value="Glyco_trans_8"/>
</dbReference>
<keyword evidence="3" id="KW-0479">Metal-binding</keyword>
<dbReference type="Pfam" id="PF01501">
    <property type="entry name" value="Glyco_transf_8"/>
    <property type="match status" value="1"/>
</dbReference>
<dbReference type="Proteomes" id="UP000249467">
    <property type="component" value="Unassembled WGS sequence"/>
</dbReference>
<evidence type="ECO:0000256" key="3">
    <source>
        <dbReference type="ARBA" id="ARBA00022723"/>
    </source>
</evidence>
<dbReference type="InterPro" id="IPR029044">
    <property type="entry name" value="Nucleotide-diphossugar_trans"/>
</dbReference>
<protein>
    <recommendedName>
        <fullName evidence="6">Glycosyltransferase family 8 protein</fullName>
    </recommendedName>
</protein>
<dbReference type="SUPFAM" id="SSF53448">
    <property type="entry name" value="Nucleotide-diphospho-sugar transferases"/>
    <property type="match status" value="1"/>
</dbReference>
<dbReference type="InterPro" id="IPR050748">
    <property type="entry name" value="Glycosyltrans_8_dom-fam"/>
</dbReference>
<dbReference type="Gene3D" id="3.90.550.10">
    <property type="entry name" value="Spore Coat Polysaccharide Biosynthesis Protein SpsA, Chain A"/>
    <property type="match status" value="1"/>
</dbReference>
<sequence length="299" mass="34759">MISVVCTIDNNYIQHCGVMLCSLLSNSQYKNFFFYIIHNGLNAKGRKLLENFLKESTHNFLFLEVDSTLLKGAILSDHVSIATYFRLFIPELIDASMEKVLFLDSDIIVRHDIAQLWSNDISNYTHAAIENPFISEDYKLNLGVSDANSYFNAGVMLINLKKWRDLNITTKALKFIRDHPEKIIFWDQDILNYLLQAQWLKIEPEWNAQEVFFKDFSSVELGTTEQELQKAKLDPSLVHYTGGGSCKPWHFYCTHPFKHEYYKYIEKTPWKKAKPIGKISFISQVKLNLKSILNKLLKS</sequence>
<accession>A0A2W4W2G5</accession>
<keyword evidence="1" id="KW-0328">Glycosyltransferase</keyword>
<evidence type="ECO:0000256" key="2">
    <source>
        <dbReference type="ARBA" id="ARBA00022679"/>
    </source>
</evidence>
<evidence type="ECO:0008006" key="6">
    <source>
        <dbReference type="Google" id="ProtNLM"/>
    </source>
</evidence>
<organism evidence="4 5">
    <name type="scientific">Pseudanabaena frigida</name>
    <dbReference type="NCBI Taxonomy" id="945775"/>
    <lineage>
        <taxon>Bacteria</taxon>
        <taxon>Bacillati</taxon>
        <taxon>Cyanobacteriota</taxon>
        <taxon>Cyanophyceae</taxon>
        <taxon>Pseudanabaenales</taxon>
        <taxon>Pseudanabaenaceae</taxon>
        <taxon>Pseudanabaena</taxon>
    </lineage>
</organism>
<dbReference type="GO" id="GO:0046872">
    <property type="term" value="F:metal ion binding"/>
    <property type="evidence" value="ECO:0007669"/>
    <property type="project" value="UniProtKB-KW"/>
</dbReference>
<dbReference type="CDD" id="cd04194">
    <property type="entry name" value="GT8_A4GalT_like"/>
    <property type="match status" value="1"/>
</dbReference>
<dbReference type="GO" id="GO:0016757">
    <property type="term" value="F:glycosyltransferase activity"/>
    <property type="evidence" value="ECO:0007669"/>
    <property type="project" value="UniProtKB-KW"/>
</dbReference>
<dbReference type="PANTHER" id="PTHR13778">
    <property type="entry name" value="GLYCOSYLTRANSFERASE 8 DOMAIN-CONTAINING PROTEIN"/>
    <property type="match status" value="1"/>
</dbReference>
<dbReference type="EMBL" id="QBML01000022">
    <property type="protein sequence ID" value="PZO38702.1"/>
    <property type="molecule type" value="Genomic_DNA"/>
</dbReference>
<gene>
    <name evidence="4" type="ORF">DCF19_15990</name>
</gene>
<dbReference type="AlphaFoldDB" id="A0A2W4W2G5"/>
<reference evidence="4 5" key="1">
    <citation type="submission" date="2018-04" db="EMBL/GenBank/DDBJ databases">
        <authorList>
            <person name="Go L.Y."/>
            <person name="Mitchell J.A."/>
        </authorList>
    </citation>
    <scope>NUCLEOTIDE SEQUENCE [LARGE SCALE GENOMIC DNA]</scope>
    <source>
        <strain evidence="4">ULC066bin1</strain>
    </source>
</reference>
<evidence type="ECO:0000256" key="1">
    <source>
        <dbReference type="ARBA" id="ARBA00022676"/>
    </source>
</evidence>
<name>A0A2W4W2G5_9CYAN</name>
<dbReference type="PANTHER" id="PTHR13778:SF47">
    <property type="entry name" value="LIPOPOLYSACCHARIDE 1,3-GALACTOSYLTRANSFERASE"/>
    <property type="match status" value="1"/>
</dbReference>
<proteinExistence type="predicted"/>
<evidence type="ECO:0000313" key="5">
    <source>
        <dbReference type="Proteomes" id="UP000249467"/>
    </source>
</evidence>
<evidence type="ECO:0000313" key="4">
    <source>
        <dbReference type="EMBL" id="PZO38702.1"/>
    </source>
</evidence>
<keyword evidence="2" id="KW-0808">Transferase</keyword>
<reference evidence="4 5" key="2">
    <citation type="submission" date="2018-06" db="EMBL/GenBank/DDBJ databases">
        <title>Metagenomic assembly of (sub)arctic Cyanobacteria and their associated microbiome from non-axenic cultures.</title>
        <authorList>
            <person name="Baurain D."/>
        </authorList>
    </citation>
    <scope>NUCLEOTIDE SEQUENCE [LARGE SCALE GENOMIC DNA]</scope>
    <source>
        <strain evidence="4">ULC066bin1</strain>
    </source>
</reference>
<comment type="caution">
    <text evidence="4">The sequence shown here is derived from an EMBL/GenBank/DDBJ whole genome shotgun (WGS) entry which is preliminary data.</text>
</comment>